<dbReference type="Pfam" id="PF01810">
    <property type="entry name" value="LysE"/>
    <property type="match status" value="1"/>
</dbReference>
<feature type="transmembrane region" description="Helical" evidence="6">
    <location>
        <begin position="150"/>
        <end position="172"/>
    </location>
</feature>
<sequence length="214" mass="23719">MLEFLLSSAVLGILSIWVSAVVMPGADMFLVVRTTIAKGKKYAIGSVAGIVLGTLVWLVLGFFAIALLQEANLLVVIQMCGGIYLVYLAFGIFKSLGKQAWDLENELRFEETAWKSFIQGLLTNLLNPKPIVFVSIILSQLPPKVPLDCLLLLLGIMLLIPSVWFCCVVEFLSIKRVFELFMRYSKRIDQVTMIVFLGFGVSLVFQSGMKLAGF</sequence>
<evidence type="ECO:0000313" key="8">
    <source>
        <dbReference type="Proteomes" id="UP000092884"/>
    </source>
</evidence>
<keyword evidence="5 6" id="KW-0472">Membrane</keyword>
<evidence type="ECO:0000256" key="5">
    <source>
        <dbReference type="ARBA" id="ARBA00023136"/>
    </source>
</evidence>
<evidence type="ECO:0008006" key="9">
    <source>
        <dbReference type="Google" id="ProtNLM"/>
    </source>
</evidence>
<evidence type="ECO:0000256" key="3">
    <source>
        <dbReference type="ARBA" id="ARBA00022692"/>
    </source>
</evidence>
<feature type="transmembrane region" description="Helical" evidence="6">
    <location>
        <begin position="193"/>
        <end position="212"/>
    </location>
</feature>
<dbReference type="Proteomes" id="UP000092884">
    <property type="component" value="Chromosome"/>
</dbReference>
<evidence type="ECO:0000256" key="1">
    <source>
        <dbReference type="ARBA" id="ARBA00004651"/>
    </source>
</evidence>
<feature type="transmembrane region" description="Helical" evidence="6">
    <location>
        <begin position="73"/>
        <end position="96"/>
    </location>
</feature>
<dbReference type="AlphaFoldDB" id="A0A1B1U5F4"/>
<dbReference type="PANTHER" id="PTHR30086:SF19">
    <property type="entry name" value="THREONINE EFFLUX PROTEIN"/>
    <property type="match status" value="1"/>
</dbReference>
<dbReference type="STRING" id="222136.BBW65_03870"/>
<accession>A0A1B1U5F4</accession>
<keyword evidence="2" id="KW-1003">Cell membrane</keyword>
<name>A0A1B1U5F4_9HELI</name>
<dbReference type="GO" id="GO:0015171">
    <property type="term" value="F:amino acid transmembrane transporter activity"/>
    <property type="evidence" value="ECO:0007669"/>
    <property type="project" value="TreeGrafter"/>
</dbReference>
<dbReference type="RefSeq" id="WP_066339977.1">
    <property type="nucleotide sequence ID" value="NZ_CP016503.1"/>
</dbReference>
<evidence type="ECO:0000256" key="2">
    <source>
        <dbReference type="ARBA" id="ARBA00022475"/>
    </source>
</evidence>
<keyword evidence="3 6" id="KW-0812">Transmembrane</keyword>
<feature type="transmembrane region" description="Helical" evidence="6">
    <location>
        <begin position="6"/>
        <end position="30"/>
    </location>
</feature>
<organism evidence="7 8">
    <name type="scientific">Helicobacter enhydrae</name>
    <dbReference type="NCBI Taxonomy" id="222136"/>
    <lineage>
        <taxon>Bacteria</taxon>
        <taxon>Pseudomonadati</taxon>
        <taxon>Campylobacterota</taxon>
        <taxon>Epsilonproteobacteria</taxon>
        <taxon>Campylobacterales</taxon>
        <taxon>Helicobacteraceae</taxon>
        <taxon>Helicobacter</taxon>
    </lineage>
</organism>
<dbReference type="KEGG" id="het:BBW65_03870"/>
<comment type="subcellular location">
    <subcellularLocation>
        <location evidence="1">Cell membrane</location>
        <topology evidence="1">Multi-pass membrane protein</topology>
    </subcellularLocation>
</comment>
<protein>
    <recommendedName>
        <fullName evidence="9">LysE family translocator</fullName>
    </recommendedName>
</protein>
<dbReference type="PANTHER" id="PTHR30086">
    <property type="entry name" value="ARGININE EXPORTER PROTEIN ARGO"/>
    <property type="match status" value="1"/>
</dbReference>
<evidence type="ECO:0000313" key="7">
    <source>
        <dbReference type="EMBL" id="ANV97988.1"/>
    </source>
</evidence>
<keyword evidence="4 6" id="KW-1133">Transmembrane helix</keyword>
<gene>
    <name evidence="7" type="ORF">BBW65_03870</name>
</gene>
<keyword evidence="8" id="KW-1185">Reference proteome</keyword>
<evidence type="ECO:0000256" key="4">
    <source>
        <dbReference type="ARBA" id="ARBA00022989"/>
    </source>
</evidence>
<dbReference type="OrthoDB" id="5340182at2"/>
<dbReference type="GO" id="GO:0005886">
    <property type="term" value="C:plasma membrane"/>
    <property type="evidence" value="ECO:0007669"/>
    <property type="project" value="UniProtKB-SubCell"/>
</dbReference>
<dbReference type="InterPro" id="IPR001123">
    <property type="entry name" value="LeuE-type"/>
</dbReference>
<proteinExistence type="predicted"/>
<evidence type="ECO:0000256" key="6">
    <source>
        <dbReference type="SAM" id="Phobius"/>
    </source>
</evidence>
<reference evidence="8" key="1">
    <citation type="submission" date="2016-07" db="EMBL/GenBank/DDBJ databases">
        <authorList>
            <person name="Florea S."/>
            <person name="Webb J.S."/>
            <person name="Jaromczyk J."/>
            <person name="Schardl C.L."/>
        </authorList>
    </citation>
    <scope>NUCLEOTIDE SEQUENCE [LARGE SCALE GENOMIC DNA]</scope>
    <source>
        <strain evidence="8">MIT 01-6242</strain>
    </source>
</reference>
<feature type="transmembrane region" description="Helical" evidence="6">
    <location>
        <begin position="42"/>
        <end position="67"/>
    </location>
</feature>
<dbReference type="EMBL" id="CP016503">
    <property type="protein sequence ID" value="ANV97988.1"/>
    <property type="molecule type" value="Genomic_DNA"/>
</dbReference>